<keyword evidence="5 9" id="KW-0812">Transmembrane</keyword>
<evidence type="ECO:0000259" key="10">
    <source>
        <dbReference type="Pfam" id="PF04290"/>
    </source>
</evidence>
<dbReference type="EMBL" id="LGSZ01000047">
    <property type="protein sequence ID" value="KPH79911.1"/>
    <property type="molecule type" value="Genomic_DNA"/>
</dbReference>
<feature type="transmembrane region" description="Helical" evidence="9">
    <location>
        <begin position="15"/>
        <end position="39"/>
    </location>
</feature>
<evidence type="ECO:0000256" key="9">
    <source>
        <dbReference type="RuleBase" id="RU369079"/>
    </source>
</evidence>
<dbReference type="GO" id="GO:0015740">
    <property type="term" value="P:C4-dicarboxylate transport"/>
    <property type="evidence" value="ECO:0007669"/>
    <property type="project" value="TreeGrafter"/>
</dbReference>
<dbReference type="PANTHER" id="PTHR35011:SF11">
    <property type="entry name" value="TRAP TRANSPORTER SMALL PERMEASE PROTEIN"/>
    <property type="match status" value="1"/>
</dbReference>
<evidence type="ECO:0000256" key="1">
    <source>
        <dbReference type="ARBA" id="ARBA00004429"/>
    </source>
</evidence>
<feature type="transmembrane region" description="Helical" evidence="9">
    <location>
        <begin position="54"/>
        <end position="71"/>
    </location>
</feature>
<evidence type="ECO:0000256" key="3">
    <source>
        <dbReference type="ARBA" id="ARBA00022475"/>
    </source>
</evidence>
<evidence type="ECO:0000256" key="6">
    <source>
        <dbReference type="ARBA" id="ARBA00022989"/>
    </source>
</evidence>
<dbReference type="PANTHER" id="PTHR35011">
    <property type="entry name" value="2,3-DIKETO-L-GULONATE TRAP TRANSPORTER SMALL PERMEASE PROTEIN YIAM"/>
    <property type="match status" value="1"/>
</dbReference>
<keyword evidence="6 9" id="KW-1133">Transmembrane helix</keyword>
<comment type="caution">
    <text evidence="11">The sequence shown here is derived from an EMBL/GenBank/DDBJ whole genome shotgun (WGS) entry which is preliminary data.</text>
</comment>
<comment type="function">
    <text evidence="9">Part of the tripartite ATP-independent periplasmic (TRAP) transport system.</text>
</comment>
<dbReference type="RefSeq" id="WP_054209911.1">
    <property type="nucleotide sequence ID" value="NZ_LGSZ01000047.1"/>
</dbReference>
<dbReference type="InterPro" id="IPR007387">
    <property type="entry name" value="TRAP_DctQ"/>
</dbReference>
<dbReference type="GO" id="GO:0005886">
    <property type="term" value="C:plasma membrane"/>
    <property type="evidence" value="ECO:0007669"/>
    <property type="project" value="UniProtKB-SubCell"/>
</dbReference>
<keyword evidence="2 9" id="KW-0813">Transport</keyword>
<keyword evidence="7 9" id="KW-0472">Membrane</keyword>
<reference evidence="11 12" key="1">
    <citation type="submission" date="2015-07" db="EMBL/GenBank/DDBJ databases">
        <title>Whole genome sequencing of Bosea vaviloviae isolated from cave pool.</title>
        <authorList>
            <person name="Tan N.E.H."/>
            <person name="Lee Y.P."/>
            <person name="Gan H.M."/>
            <person name="Barton H."/>
            <person name="Savka M.A."/>
        </authorList>
    </citation>
    <scope>NUCLEOTIDE SEQUENCE [LARGE SCALE GENOMIC DNA]</scope>
    <source>
        <strain evidence="11 12">SD260</strain>
    </source>
</reference>
<comment type="subcellular location">
    <subcellularLocation>
        <location evidence="1 9">Cell inner membrane</location>
        <topology evidence="1 9">Multi-pass membrane protein</topology>
    </subcellularLocation>
</comment>
<evidence type="ECO:0000256" key="4">
    <source>
        <dbReference type="ARBA" id="ARBA00022519"/>
    </source>
</evidence>
<sequence length="177" mass="19102">MSGFARMLTRINARLSLIALLAAGLGLIAMTAIVAWTVFGRYILNATPTWGEPASLFLMLWFILLGGSVGVRELDHMGFDVGLHYLRGTAKSVLIIANEVLVTLFAFAMVWYGTELAAKVWSDRLPMIGISKGWDYVPIIAGGCLIALFSIEKLLLFITGEELAPMPLNANGLGGEA</sequence>
<evidence type="ECO:0000256" key="5">
    <source>
        <dbReference type="ARBA" id="ARBA00022692"/>
    </source>
</evidence>
<proteinExistence type="inferred from homology"/>
<evidence type="ECO:0000256" key="2">
    <source>
        <dbReference type="ARBA" id="ARBA00022448"/>
    </source>
</evidence>
<name>A0A0N0MAP2_9HYPH</name>
<evidence type="ECO:0000256" key="8">
    <source>
        <dbReference type="ARBA" id="ARBA00038436"/>
    </source>
</evidence>
<comment type="similarity">
    <text evidence="8 9">Belongs to the TRAP transporter small permease family.</text>
</comment>
<dbReference type="GO" id="GO:0022857">
    <property type="term" value="F:transmembrane transporter activity"/>
    <property type="evidence" value="ECO:0007669"/>
    <property type="project" value="UniProtKB-UniRule"/>
</dbReference>
<protein>
    <recommendedName>
        <fullName evidence="9">TRAP transporter small permease protein</fullName>
    </recommendedName>
</protein>
<feature type="transmembrane region" description="Helical" evidence="9">
    <location>
        <begin position="92"/>
        <end position="113"/>
    </location>
</feature>
<dbReference type="Proteomes" id="UP000037822">
    <property type="component" value="Unassembled WGS sequence"/>
</dbReference>
<accession>A0A0N0MAP2</accession>
<dbReference type="AlphaFoldDB" id="A0A0N0MAP2"/>
<comment type="subunit">
    <text evidence="9">The complex comprises the extracytoplasmic solute receptor protein and the two transmembrane proteins.</text>
</comment>
<dbReference type="InterPro" id="IPR055348">
    <property type="entry name" value="DctQ"/>
</dbReference>
<dbReference type="OrthoDB" id="4964541at2"/>
<gene>
    <name evidence="11" type="ORF">AE618_15205</name>
</gene>
<evidence type="ECO:0000313" key="11">
    <source>
        <dbReference type="EMBL" id="KPH79911.1"/>
    </source>
</evidence>
<keyword evidence="4 9" id="KW-0997">Cell inner membrane</keyword>
<feature type="transmembrane region" description="Helical" evidence="9">
    <location>
        <begin position="133"/>
        <end position="151"/>
    </location>
</feature>
<feature type="domain" description="Tripartite ATP-independent periplasmic transporters DctQ component" evidence="10">
    <location>
        <begin position="30"/>
        <end position="156"/>
    </location>
</feature>
<dbReference type="Pfam" id="PF04290">
    <property type="entry name" value="DctQ"/>
    <property type="match status" value="1"/>
</dbReference>
<keyword evidence="3" id="KW-1003">Cell membrane</keyword>
<dbReference type="PATRIC" id="fig|1526658.3.peg.4411"/>
<evidence type="ECO:0000256" key="7">
    <source>
        <dbReference type="ARBA" id="ARBA00023136"/>
    </source>
</evidence>
<organism evidence="11 12">
    <name type="scientific">Bosea vaviloviae</name>
    <dbReference type="NCBI Taxonomy" id="1526658"/>
    <lineage>
        <taxon>Bacteria</taxon>
        <taxon>Pseudomonadati</taxon>
        <taxon>Pseudomonadota</taxon>
        <taxon>Alphaproteobacteria</taxon>
        <taxon>Hyphomicrobiales</taxon>
        <taxon>Boseaceae</taxon>
        <taxon>Bosea</taxon>
    </lineage>
</organism>
<keyword evidence="12" id="KW-1185">Reference proteome</keyword>
<evidence type="ECO:0000313" key="12">
    <source>
        <dbReference type="Proteomes" id="UP000037822"/>
    </source>
</evidence>